<feature type="compositionally biased region" description="Polar residues" evidence="1">
    <location>
        <begin position="893"/>
        <end position="905"/>
    </location>
</feature>
<dbReference type="EMBL" id="LCZI01001559">
    <property type="protein sequence ID" value="KKZ60319.1"/>
    <property type="molecule type" value="Genomic_DNA"/>
</dbReference>
<protein>
    <recommendedName>
        <fullName evidence="2">DUF8004 domain-containing protein</fullName>
    </recommendedName>
</protein>
<feature type="compositionally biased region" description="Polar residues" evidence="1">
    <location>
        <begin position="76"/>
        <end position="92"/>
    </location>
</feature>
<feature type="region of interest" description="Disordered" evidence="1">
    <location>
        <begin position="255"/>
        <end position="297"/>
    </location>
</feature>
<feature type="compositionally biased region" description="Low complexity" evidence="1">
    <location>
        <begin position="11"/>
        <end position="38"/>
    </location>
</feature>
<feature type="compositionally biased region" description="Polar residues" evidence="1">
    <location>
        <begin position="116"/>
        <end position="125"/>
    </location>
</feature>
<feature type="region of interest" description="Disordered" evidence="1">
    <location>
        <begin position="886"/>
        <end position="924"/>
    </location>
</feature>
<accession>A0A0G2IY70</accession>
<dbReference type="PANTHER" id="PTHR39601">
    <property type="entry name" value="CHORIOGENIN HMINOR"/>
    <property type="match status" value="1"/>
</dbReference>
<organism evidence="3 4">
    <name type="scientific">[Emmonsia] crescens</name>
    <dbReference type="NCBI Taxonomy" id="73230"/>
    <lineage>
        <taxon>Eukaryota</taxon>
        <taxon>Fungi</taxon>
        <taxon>Dikarya</taxon>
        <taxon>Ascomycota</taxon>
        <taxon>Pezizomycotina</taxon>
        <taxon>Eurotiomycetes</taxon>
        <taxon>Eurotiomycetidae</taxon>
        <taxon>Onygenales</taxon>
        <taxon>Ajellomycetaceae</taxon>
        <taxon>Emergomyces</taxon>
    </lineage>
</organism>
<feature type="region of interest" description="Disordered" evidence="1">
    <location>
        <begin position="796"/>
        <end position="874"/>
    </location>
</feature>
<evidence type="ECO:0000313" key="3">
    <source>
        <dbReference type="EMBL" id="KKZ60319.1"/>
    </source>
</evidence>
<comment type="caution">
    <text evidence="3">The sequence shown here is derived from an EMBL/GenBank/DDBJ whole genome shotgun (WGS) entry which is preliminary data.</text>
</comment>
<feature type="domain" description="DUF8004" evidence="2">
    <location>
        <begin position="397"/>
        <end position="490"/>
    </location>
</feature>
<evidence type="ECO:0000256" key="1">
    <source>
        <dbReference type="SAM" id="MobiDB-lite"/>
    </source>
</evidence>
<feature type="region of interest" description="Disordered" evidence="1">
    <location>
        <begin position="1"/>
        <end position="139"/>
    </location>
</feature>
<dbReference type="VEuPathDB" id="FungiDB:EMCG_04962"/>
<dbReference type="PANTHER" id="PTHR39601:SF2">
    <property type="entry name" value="CHORIOGENIN HMINOR"/>
    <property type="match status" value="1"/>
</dbReference>
<proteinExistence type="predicted"/>
<evidence type="ECO:0000259" key="2">
    <source>
        <dbReference type="Pfam" id="PF26013"/>
    </source>
</evidence>
<feature type="region of interest" description="Disordered" evidence="1">
    <location>
        <begin position="615"/>
        <end position="643"/>
    </location>
</feature>
<sequence length="924" mass="102798">MLSLPSKSARRLSSLFSLGSSKDNSDDVQSSSQSSQPTPQNPSPPYEARCYELGQQQPQQTRISTGPNLRHAASAQHLSTDSLGIPPSNRNVSAPLPTQEFTNDDDGKLLPPAPLSTVNADLSDSTGERRQSWSGGLSTMAAGFSRPASRSGLLSAVNPDSNSRSMKTRGWLPGKGRLSSVDLNQPQRPLRAWIACLDVEYNLNPLLNGEKVDELWDDYGDTFVHLFPQNANRGPSFKVDSSIFVSSPTLTFLARGADPTPQANRRTIPEEIPQLNFPRTSPPPVHNQTGSLEDDRSSLFSRTSGEYSVDEPFKQLHLYVPVPLDSDLSNQNCALLDTDVDMLVVFRNLFAFLTGQSLIATPGAPSIFDIFIELSGLLVKFEFTNLDGSGFGETATSSFATYCDELSLYNVLKSPEKILEAIILGERMKFFPLYRQGFIHGVGRQEDIELLKIAKYDIISDPSWEQLVKSSRELKSQIKIIRDKLDDFHFPSLFAGIANSNTLNGAKQVRFKNWKNAFLAFRKDVKSYYEKRFGDWPPKAGSDKHQFGHGGLNRLVLQELYGDFANFYDMLVDRTSLTTRKVDMGMVDESDSTDPQVLALRQVMSEYDRSTPPIQPPIPFDLPLMPTLPSNRRKMDPKKERTRKLTSGEANEILFGSYNHTHDKPTAFFENFMRFERVHAKDKTSDELADNRCGQWLFMYAVLQSLPKVVIDARDVRFTDGVEYFLCMPPRGGMPWCRDDSKSGRTWFGVADGSGVVNLPNDSVTNAPDSSYRRSHCWEAAMKWANQQQMLSPVMLDDSGEEEKQRQGQYQYPTSSVGGIAPPPPPLSSTGSSSDRQPTPLVTPGSYTPPLVTIPVPREHSPGRHPGLRGGNRTSLYMGLEALPLPPSVLPFDSSSRPKSHNPTMSFDDILKSMPQNNSQKSKK</sequence>
<reference evidence="4" key="1">
    <citation type="journal article" date="2015" name="PLoS Genet.">
        <title>The dynamic genome and transcriptome of the human fungal pathogen Blastomyces and close relative Emmonsia.</title>
        <authorList>
            <person name="Munoz J.F."/>
            <person name="Gauthier G.M."/>
            <person name="Desjardins C.A."/>
            <person name="Gallo J.E."/>
            <person name="Holder J."/>
            <person name="Sullivan T.D."/>
            <person name="Marty A.J."/>
            <person name="Carmen J.C."/>
            <person name="Chen Z."/>
            <person name="Ding L."/>
            <person name="Gujja S."/>
            <person name="Magrini V."/>
            <person name="Misas E."/>
            <person name="Mitreva M."/>
            <person name="Priest M."/>
            <person name="Saif S."/>
            <person name="Whiston E.A."/>
            <person name="Young S."/>
            <person name="Zeng Q."/>
            <person name="Goldman W.E."/>
            <person name="Mardis E.R."/>
            <person name="Taylor J.W."/>
            <person name="McEwen J.G."/>
            <person name="Clay O.K."/>
            <person name="Klein B.S."/>
            <person name="Cuomo C.A."/>
        </authorList>
    </citation>
    <scope>NUCLEOTIDE SEQUENCE [LARGE SCALE GENOMIC DNA]</scope>
    <source>
        <strain evidence="4">UAMH 3008</strain>
    </source>
</reference>
<dbReference type="Pfam" id="PF26013">
    <property type="entry name" value="DUF8004"/>
    <property type="match status" value="1"/>
</dbReference>
<dbReference type="Proteomes" id="UP000034164">
    <property type="component" value="Unassembled WGS sequence"/>
</dbReference>
<feature type="compositionally biased region" description="Polar residues" evidence="1">
    <location>
        <begin position="914"/>
        <end position="924"/>
    </location>
</feature>
<name>A0A0G2IY70_9EURO</name>
<dbReference type="OrthoDB" id="5300331at2759"/>
<feature type="region of interest" description="Disordered" evidence="1">
    <location>
        <begin position="153"/>
        <end position="173"/>
    </location>
</feature>
<dbReference type="InterPro" id="IPR058317">
    <property type="entry name" value="DUF8004"/>
</dbReference>
<dbReference type="AlphaFoldDB" id="A0A0G2IY70"/>
<feature type="compositionally biased region" description="Polar residues" evidence="1">
    <location>
        <begin position="54"/>
        <end position="67"/>
    </location>
</feature>
<gene>
    <name evidence="3" type="ORF">EMCG_04962</name>
</gene>
<evidence type="ECO:0000313" key="4">
    <source>
        <dbReference type="Proteomes" id="UP000034164"/>
    </source>
</evidence>